<dbReference type="AlphaFoldDB" id="A0AAD1SH57"/>
<keyword evidence="3" id="KW-1185">Reference proteome</keyword>
<gene>
    <name evidence="2" type="ORF">PECUL_23A025876</name>
</gene>
<name>A0AAD1SH57_PELCU</name>
<sequence length="128" mass="14482">MAAPLEFAYTSSEEEVIDDIPHTKKLVATSQTEDLTAPATKGDIKENSKELIQQLQAAHKAVQVRLDNLEDSRRCNNLKIRRIAEKVDDHELLHFVRRLMASLMPQDAAKWIKLHGCLRLTKSGRGHS</sequence>
<organism evidence="2 3">
    <name type="scientific">Pelobates cultripes</name>
    <name type="common">Western spadefoot toad</name>
    <dbReference type="NCBI Taxonomy" id="61616"/>
    <lineage>
        <taxon>Eukaryota</taxon>
        <taxon>Metazoa</taxon>
        <taxon>Chordata</taxon>
        <taxon>Craniata</taxon>
        <taxon>Vertebrata</taxon>
        <taxon>Euteleostomi</taxon>
        <taxon>Amphibia</taxon>
        <taxon>Batrachia</taxon>
        <taxon>Anura</taxon>
        <taxon>Pelobatoidea</taxon>
        <taxon>Pelobatidae</taxon>
        <taxon>Pelobates</taxon>
    </lineage>
</organism>
<reference evidence="2" key="1">
    <citation type="submission" date="2022-03" db="EMBL/GenBank/DDBJ databases">
        <authorList>
            <person name="Alioto T."/>
            <person name="Alioto T."/>
            <person name="Gomez Garrido J."/>
        </authorList>
    </citation>
    <scope>NUCLEOTIDE SEQUENCE</scope>
</reference>
<dbReference type="Proteomes" id="UP001295444">
    <property type="component" value="Chromosome 06"/>
</dbReference>
<feature type="coiled-coil region" evidence="1">
    <location>
        <begin position="45"/>
        <end position="72"/>
    </location>
</feature>
<evidence type="ECO:0000313" key="3">
    <source>
        <dbReference type="Proteomes" id="UP001295444"/>
    </source>
</evidence>
<proteinExistence type="predicted"/>
<dbReference type="EMBL" id="OW240917">
    <property type="protein sequence ID" value="CAH2300957.1"/>
    <property type="molecule type" value="Genomic_DNA"/>
</dbReference>
<accession>A0AAD1SH57</accession>
<evidence type="ECO:0000256" key="1">
    <source>
        <dbReference type="SAM" id="Coils"/>
    </source>
</evidence>
<evidence type="ECO:0000313" key="2">
    <source>
        <dbReference type="EMBL" id="CAH2300957.1"/>
    </source>
</evidence>
<protein>
    <submittedName>
        <fullName evidence="2">Uncharacterized protein</fullName>
    </submittedName>
</protein>
<keyword evidence="1" id="KW-0175">Coiled coil</keyword>